<sequence>MRHALALIALLPAGGAAAQDLPALHAVTGVAADDVLNVRAAPDAGAEILGALAPSARDIEVTARDAAGGWGRIVTEEGVGWVSMAFLAPEENGSLPGVAGLHCFGTEPFWGYEVRQNGAASWSTPEGEAESLSAGPFDTARGMYAPFSSVAVAEGLQAVLVASPDSQCSDGMSDRLYGLSATLVLTDRISGTYGGCCALLP</sequence>
<evidence type="ECO:0000259" key="2">
    <source>
        <dbReference type="Pfam" id="PF08239"/>
    </source>
</evidence>
<dbReference type="Pfam" id="PF08239">
    <property type="entry name" value="SH3_3"/>
    <property type="match status" value="1"/>
</dbReference>
<feature type="domain" description="SH3b" evidence="2">
    <location>
        <begin position="34"/>
        <end position="87"/>
    </location>
</feature>
<gene>
    <name evidence="3" type="ORF">PVT71_07580</name>
</gene>
<evidence type="ECO:0000256" key="1">
    <source>
        <dbReference type="SAM" id="SignalP"/>
    </source>
</evidence>
<dbReference type="AlphaFoldDB" id="A0AAU8ACU9"/>
<feature type="signal peptide" evidence="1">
    <location>
        <begin position="1"/>
        <end position="18"/>
    </location>
</feature>
<name>A0AAU8ACU9_9RHOB</name>
<organism evidence="3">
    <name type="scientific">Alloyangia sp. H15</name>
    <dbReference type="NCBI Taxonomy" id="3029062"/>
    <lineage>
        <taxon>Bacteria</taxon>
        <taxon>Pseudomonadati</taxon>
        <taxon>Pseudomonadota</taxon>
        <taxon>Alphaproteobacteria</taxon>
        <taxon>Rhodobacterales</taxon>
        <taxon>Roseobacteraceae</taxon>
        <taxon>Alloyangia</taxon>
    </lineage>
</organism>
<proteinExistence type="predicted"/>
<dbReference type="EMBL" id="CP123384">
    <property type="protein sequence ID" value="XCC92359.1"/>
    <property type="molecule type" value="Genomic_DNA"/>
</dbReference>
<dbReference type="InterPro" id="IPR003646">
    <property type="entry name" value="SH3-like_bac-type"/>
</dbReference>
<keyword evidence="1" id="KW-0732">Signal</keyword>
<accession>A0AAU8ACU9</accession>
<dbReference type="RefSeq" id="WP_353471189.1">
    <property type="nucleotide sequence ID" value="NZ_CP123384.1"/>
</dbReference>
<dbReference type="Gene3D" id="2.30.30.40">
    <property type="entry name" value="SH3 Domains"/>
    <property type="match status" value="1"/>
</dbReference>
<feature type="chain" id="PRO_5043975333" evidence="1">
    <location>
        <begin position="19"/>
        <end position="201"/>
    </location>
</feature>
<reference evidence="3" key="1">
    <citation type="submission" date="2023-02" db="EMBL/GenBank/DDBJ databases">
        <title>Description and genomic characterization of Salipiger bruguierae sp. nov., isolated from the sediment of mangrove plant Bruguiera sexangula.</title>
        <authorList>
            <person name="Long M."/>
        </authorList>
    </citation>
    <scope>NUCLEOTIDE SEQUENCE</scope>
    <source>
        <strain evidence="3">H15</strain>
    </source>
</reference>
<protein>
    <submittedName>
        <fullName evidence="3">SH3 domain-containing protein</fullName>
    </submittedName>
</protein>
<evidence type="ECO:0000313" key="3">
    <source>
        <dbReference type="EMBL" id="XCC92359.1"/>
    </source>
</evidence>